<evidence type="ECO:0000259" key="4">
    <source>
        <dbReference type="Pfam" id="PF10111"/>
    </source>
</evidence>
<keyword evidence="2" id="KW-0328">Glycosyltransferase</keyword>
<keyword evidence="6" id="KW-1185">Reference proteome</keyword>
<dbReference type="InterPro" id="IPR029044">
    <property type="entry name" value="Nucleotide-diphossugar_trans"/>
</dbReference>
<dbReference type="EMBL" id="BNAF01000006">
    <property type="protein sequence ID" value="GHE35900.1"/>
    <property type="molecule type" value="Genomic_DNA"/>
</dbReference>
<dbReference type="Gene3D" id="3.90.550.10">
    <property type="entry name" value="Spore Coat Polysaccharide Biosynthesis Protein SpsA, Chain A"/>
    <property type="match status" value="1"/>
</dbReference>
<evidence type="ECO:0000313" key="6">
    <source>
        <dbReference type="Proteomes" id="UP000620550"/>
    </source>
</evidence>
<evidence type="ECO:0000256" key="1">
    <source>
        <dbReference type="ARBA" id="ARBA00006739"/>
    </source>
</evidence>
<keyword evidence="3 5" id="KW-0808">Transferase</keyword>
<evidence type="ECO:0000313" key="5">
    <source>
        <dbReference type="EMBL" id="GHE35900.1"/>
    </source>
</evidence>
<proteinExistence type="inferred from homology"/>
<evidence type="ECO:0000256" key="3">
    <source>
        <dbReference type="ARBA" id="ARBA00022679"/>
    </source>
</evidence>
<feature type="domain" description="Glycosyltransferase 2-like prokaryotic type" evidence="4">
    <location>
        <begin position="58"/>
        <end position="185"/>
    </location>
</feature>
<dbReference type="Pfam" id="PF10111">
    <property type="entry name" value="Glyco_tranf_2_2"/>
    <property type="match status" value="1"/>
</dbReference>
<organism evidence="5 6">
    <name type="scientific">Sphingobacterium griseoflavum</name>
    <dbReference type="NCBI Taxonomy" id="1474952"/>
    <lineage>
        <taxon>Bacteria</taxon>
        <taxon>Pseudomonadati</taxon>
        <taxon>Bacteroidota</taxon>
        <taxon>Sphingobacteriia</taxon>
        <taxon>Sphingobacteriales</taxon>
        <taxon>Sphingobacteriaceae</taxon>
        <taxon>Sphingobacterium</taxon>
    </lineage>
</organism>
<name>A0ABQ3HWY5_9SPHI</name>
<comment type="caution">
    <text evidence="5">The sequence shown here is derived from an EMBL/GenBank/DDBJ whole genome shotgun (WGS) entry which is preliminary data.</text>
</comment>
<dbReference type="PANTHER" id="PTHR43179">
    <property type="entry name" value="RHAMNOSYLTRANSFERASE WBBL"/>
    <property type="match status" value="1"/>
</dbReference>
<dbReference type="GO" id="GO:0016740">
    <property type="term" value="F:transferase activity"/>
    <property type="evidence" value="ECO:0007669"/>
    <property type="project" value="UniProtKB-KW"/>
</dbReference>
<dbReference type="Proteomes" id="UP000620550">
    <property type="component" value="Unassembled WGS sequence"/>
</dbReference>
<gene>
    <name evidence="5" type="ORF">GCM10017764_19060</name>
</gene>
<evidence type="ECO:0000256" key="2">
    <source>
        <dbReference type="ARBA" id="ARBA00022676"/>
    </source>
</evidence>
<dbReference type="PANTHER" id="PTHR43179:SF12">
    <property type="entry name" value="GALACTOFURANOSYLTRANSFERASE GLFT2"/>
    <property type="match status" value="1"/>
</dbReference>
<comment type="similarity">
    <text evidence="1">Belongs to the glycosyltransferase 2 family.</text>
</comment>
<dbReference type="SUPFAM" id="SSF53448">
    <property type="entry name" value="Nucleotide-diphospho-sugar transferases"/>
    <property type="match status" value="1"/>
</dbReference>
<dbReference type="RefSeq" id="WP_189626424.1">
    <property type="nucleotide sequence ID" value="NZ_BNAF01000006.1"/>
</dbReference>
<reference evidence="6" key="1">
    <citation type="journal article" date="2019" name="Int. J. Syst. Evol. Microbiol.">
        <title>The Global Catalogue of Microorganisms (GCM) 10K type strain sequencing project: providing services to taxonomists for standard genome sequencing and annotation.</title>
        <authorList>
            <consortium name="The Broad Institute Genomics Platform"/>
            <consortium name="The Broad Institute Genome Sequencing Center for Infectious Disease"/>
            <person name="Wu L."/>
            <person name="Ma J."/>
        </authorList>
    </citation>
    <scope>NUCLEOTIDE SEQUENCE [LARGE SCALE GENOMIC DNA]</scope>
    <source>
        <strain evidence="6">CGMCC 1.12966</strain>
    </source>
</reference>
<accession>A0ABQ3HWY5</accession>
<protein>
    <submittedName>
        <fullName evidence="5">Glycosyl transferase family A</fullName>
    </submittedName>
</protein>
<sequence>MREPFTLLTIVHGREQALRNQLLAVAMNTVLPTEVIIVHMNEPIKELPNLPYTVRQLCQQSDLGLNLAAARNYAMRHSHTERNIFLDVDCIPSATLFEEYMVAFAGEDYLVSGRVRYLSREQTSSLDLSGNLIENSQPDPVRSRFDQFTHELFWTLNFGCTKQTFTKIGGFDERFSGYGAEDTDFAFAAREQGIDILTINATAFHQYHPSYAPPLNHIVDILHNADYFYNKWGKWPMEGWLKAFEERGYIAWTAAEIELLRQPTPEEIASTLKE</sequence>
<dbReference type="InterPro" id="IPR019290">
    <property type="entry name" value="GlycosylTrfase-like_prok"/>
</dbReference>